<organism evidence="2">
    <name type="scientific">hydrothermal vent metagenome</name>
    <dbReference type="NCBI Taxonomy" id="652676"/>
    <lineage>
        <taxon>unclassified sequences</taxon>
        <taxon>metagenomes</taxon>
        <taxon>ecological metagenomes</taxon>
    </lineage>
</organism>
<evidence type="ECO:0008006" key="3">
    <source>
        <dbReference type="Google" id="ProtNLM"/>
    </source>
</evidence>
<accession>A0A3B0W4V7</accession>
<proteinExistence type="predicted"/>
<feature type="compositionally biased region" description="Basic and acidic residues" evidence="1">
    <location>
        <begin position="59"/>
        <end position="75"/>
    </location>
</feature>
<protein>
    <recommendedName>
        <fullName evidence="3">DUF2058 domain-containing protein</fullName>
    </recommendedName>
</protein>
<feature type="region of interest" description="Disordered" evidence="1">
    <location>
        <begin position="16"/>
        <end position="75"/>
    </location>
</feature>
<gene>
    <name evidence="2" type="ORF">MNBD_DELTA03-767</name>
</gene>
<dbReference type="AlphaFoldDB" id="A0A3B0W4V7"/>
<feature type="non-terminal residue" evidence="2">
    <location>
        <position position="112"/>
    </location>
</feature>
<evidence type="ECO:0000313" key="2">
    <source>
        <dbReference type="EMBL" id="VAW38664.1"/>
    </source>
</evidence>
<feature type="compositionally biased region" description="Basic residues" evidence="1">
    <location>
        <begin position="18"/>
        <end position="31"/>
    </location>
</feature>
<dbReference type="EMBL" id="UOEX01000257">
    <property type="protein sequence ID" value="VAW38664.1"/>
    <property type="molecule type" value="Genomic_DNA"/>
</dbReference>
<name>A0A3B0W4V7_9ZZZZ</name>
<reference evidence="2" key="1">
    <citation type="submission" date="2018-06" db="EMBL/GenBank/DDBJ databases">
        <authorList>
            <person name="Zhirakovskaya E."/>
        </authorList>
    </citation>
    <scope>NUCLEOTIDE SEQUENCE</scope>
</reference>
<dbReference type="InterPro" id="IPR018636">
    <property type="entry name" value="DUF2058"/>
</dbReference>
<sequence length="112" mass="13216">MGNPFQSQFLKAGLASKKQVKKARHVKRLDRRKNAEKNSDEAGNTARQEQAAHAARNQELNRQRAEEKRQHEQRAQIKQLIEDNRLPLDERGEAYYFAEQKKIKRLFVDEEM</sequence>
<dbReference type="Pfam" id="PF09831">
    <property type="entry name" value="DUF2058"/>
    <property type="match status" value="1"/>
</dbReference>
<evidence type="ECO:0000256" key="1">
    <source>
        <dbReference type="SAM" id="MobiDB-lite"/>
    </source>
</evidence>